<dbReference type="PANTHER" id="PTHR34239:SF2">
    <property type="entry name" value="TRANSPOSABLE ELEMENT P TRANSPOSASE_THAP9 CONSERVED DOMAIN-CONTAINING PROTEIN"/>
    <property type="match status" value="1"/>
</dbReference>
<dbReference type="OrthoDB" id="7701249at2759"/>
<feature type="compositionally biased region" description="Basic and acidic residues" evidence="1">
    <location>
        <begin position="341"/>
        <end position="354"/>
    </location>
</feature>
<organism evidence="2 3">
    <name type="scientific">Allacma fusca</name>
    <dbReference type="NCBI Taxonomy" id="39272"/>
    <lineage>
        <taxon>Eukaryota</taxon>
        <taxon>Metazoa</taxon>
        <taxon>Ecdysozoa</taxon>
        <taxon>Arthropoda</taxon>
        <taxon>Hexapoda</taxon>
        <taxon>Collembola</taxon>
        <taxon>Symphypleona</taxon>
        <taxon>Sminthuridae</taxon>
        <taxon>Allacma</taxon>
    </lineage>
</organism>
<accession>A0A8J2PMX8</accession>
<feature type="compositionally biased region" description="Basic and acidic residues" evidence="1">
    <location>
        <begin position="379"/>
        <end position="391"/>
    </location>
</feature>
<dbReference type="PANTHER" id="PTHR34239">
    <property type="entry name" value="APPLE DOMAIN-CONTAINING PROTEIN"/>
    <property type="match status" value="1"/>
</dbReference>
<feature type="compositionally biased region" description="Basic and acidic residues" evidence="1">
    <location>
        <begin position="45"/>
        <end position="58"/>
    </location>
</feature>
<feature type="region of interest" description="Disordered" evidence="1">
    <location>
        <begin position="326"/>
        <end position="391"/>
    </location>
</feature>
<dbReference type="EMBL" id="CAJVCH010481610">
    <property type="protein sequence ID" value="CAG7820540.1"/>
    <property type="molecule type" value="Genomic_DNA"/>
</dbReference>
<dbReference type="AlphaFoldDB" id="A0A8J2PMX8"/>
<reference evidence="2" key="1">
    <citation type="submission" date="2021-06" db="EMBL/GenBank/DDBJ databases">
        <authorList>
            <person name="Hodson N. C."/>
            <person name="Mongue J. A."/>
            <person name="Jaron S. K."/>
        </authorList>
    </citation>
    <scope>NUCLEOTIDE SEQUENCE</scope>
</reference>
<feature type="compositionally biased region" description="Low complexity" evidence="1">
    <location>
        <begin position="330"/>
        <end position="340"/>
    </location>
</feature>
<feature type="compositionally biased region" description="Polar residues" evidence="1">
    <location>
        <begin position="1"/>
        <end position="15"/>
    </location>
</feature>
<evidence type="ECO:0000313" key="2">
    <source>
        <dbReference type="EMBL" id="CAG7820540.1"/>
    </source>
</evidence>
<name>A0A8J2PMX8_9HEXA</name>
<feature type="compositionally biased region" description="Low complexity" evidence="1">
    <location>
        <begin position="16"/>
        <end position="35"/>
    </location>
</feature>
<protein>
    <submittedName>
        <fullName evidence="2">Uncharacterized protein</fullName>
    </submittedName>
</protein>
<sequence>METTTTDPSGENNSTRGRSAQRSQISRSRSSSGISRSRKRRRHNLRESSDSSDSRMRNDMKLLKNQLADVMEELKRSRRRRSPSYSSRSGSVRSRSSYLSIFANECDNTNFTLGKARDDSGEKLVPDAIDVSSGEDDIEILGLQEAAKVEKTKFADPINDELAKNWNVIATAGLSEQRRSELEKLMFIPSNTILIGAPELNPELKAGINISDYVFNRDVQFAAWQKIIGGALSELGRSITGALYIKKQREISHLDISGFISQCSRASQMLLHLQHSVSATRRQLIVSNLKPEVKKVAEETTIDKYLFSAEFQSRIKAQEELSKVGRTMLQQKSQSSFKSGKQSDKKKLDAKEKLPLNFKSPLRSSKSNRRQGGRPRFNTRRDFRQNDRRRH</sequence>
<feature type="region of interest" description="Disordered" evidence="1">
    <location>
        <begin position="1"/>
        <end position="58"/>
    </location>
</feature>
<keyword evidence="3" id="KW-1185">Reference proteome</keyword>
<comment type="caution">
    <text evidence="2">The sequence shown here is derived from an EMBL/GenBank/DDBJ whole genome shotgun (WGS) entry which is preliminary data.</text>
</comment>
<proteinExistence type="predicted"/>
<evidence type="ECO:0000256" key="1">
    <source>
        <dbReference type="SAM" id="MobiDB-lite"/>
    </source>
</evidence>
<evidence type="ECO:0000313" key="3">
    <source>
        <dbReference type="Proteomes" id="UP000708208"/>
    </source>
</evidence>
<gene>
    <name evidence="2" type="ORF">AFUS01_LOCUS30927</name>
</gene>
<dbReference type="Proteomes" id="UP000708208">
    <property type="component" value="Unassembled WGS sequence"/>
</dbReference>